<dbReference type="Proteomes" id="UP000177117">
    <property type="component" value="Unassembled WGS sequence"/>
</dbReference>
<dbReference type="Pfam" id="PF13238">
    <property type="entry name" value="AAA_18"/>
    <property type="match status" value="1"/>
</dbReference>
<organism evidence="1 2">
    <name type="scientific">Candidatus Yanofskybacteria bacterium RIFCSPHIGHO2_01_FULL_41_53</name>
    <dbReference type="NCBI Taxonomy" id="1802663"/>
    <lineage>
        <taxon>Bacteria</taxon>
        <taxon>Candidatus Yanofskyibacteriota</taxon>
    </lineage>
</organism>
<dbReference type="SUPFAM" id="SSF52540">
    <property type="entry name" value="P-loop containing nucleoside triphosphate hydrolases"/>
    <property type="match status" value="1"/>
</dbReference>
<comment type="caution">
    <text evidence="1">The sequence shown here is derived from an EMBL/GenBank/DDBJ whole genome shotgun (WGS) entry which is preliminary data.</text>
</comment>
<dbReference type="InterPro" id="IPR027417">
    <property type="entry name" value="P-loop_NTPase"/>
</dbReference>
<accession>A0A1F8EJQ4</accession>
<sequence length="186" mass="21755">MAIIRVSGNLGSGKTTLCNRLAEHLGYKNYYTGNIFRQLAKEKELSIEEFYKELKSNPGVEKEVDNRQIELMMSEDNLVVQGRMAPFQPSNPNADRINVFIQVSDEEGARRQLKRKENEHLTFEHMLELSRERAWEETERYRNLYGINNYLDQNSFDIIIDTTNMTIDEAFQALLEKVDSFLNYGF</sequence>
<dbReference type="Gene3D" id="3.40.50.300">
    <property type="entry name" value="P-loop containing nucleotide triphosphate hydrolases"/>
    <property type="match status" value="2"/>
</dbReference>
<proteinExistence type="predicted"/>
<evidence type="ECO:0008006" key="3">
    <source>
        <dbReference type="Google" id="ProtNLM"/>
    </source>
</evidence>
<dbReference type="AlphaFoldDB" id="A0A1F8EJQ4"/>
<reference evidence="1 2" key="1">
    <citation type="journal article" date="2016" name="Nat. Commun.">
        <title>Thousands of microbial genomes shed light on interconnected biogeochemical processes in an aquifer system.</title>
        <authorList>
            <person name="Anantharaman K."/>
            <person name="Brown C.T."/>
            <person name="Hug L.A."/>
            <person name="Sharon I."/>
            <person name="Castelle C.J."/>
            <person name="Probst A.J."/>
            <person name="Thomas B.C."/>
            <person name="Singh A."/>
            <person name="Wilkins M.J."/>
            <person name="Karaoz U."/>
            <person name="Brodie E.L."/>
            <person name="Williams K.H."/>
            <person name="Hubbard S.S."/>
            <person name="Banfield J.F."/>
        </authorList>
    </citation>
    <scope>NUCLEOTIDE SEQUENCE [LARGE SCALE GENOMIC DNA]</scope>
</reference>
<evidence type="ECO:0000313" key="1">
    <source>
        <dbReference type="EMBL" id="OGN00580.1"/>
    </source>
</evidence>
<name>A0A1F8EJQ4_9BACT</name>
<protein>
    <recommendedName>
        <fullName evidence="3">(d)CMP kinase</fullName>
    </recommendedName>
</protein>
<evidence type="ECO:0000313" key="2">
    <source>
        <dbReference type="Proteomes" id="UP000177117"/>
    </source>
</evidence>
<dbReference type="EMBL" id="MGJD01000019">
    <property type="protein sequence ID" value="OGN00580.1"/>
    <property type="molecule type" value="Genomic_DNA"/>
</dbReference>
<gene>
    <name evidence="1" type="ORF">A2650_03190</name>
</gene>